<dbReference type="Gene3D" id="1.25.10.10">
    <property type="entry name" value="Leucine-rich Repeat Variant"/>
    <property type="match status" value="1"/>
</dbReference>
<dbReference type="Pfam" id="PF18770">
    <property type="entry name" value="Arm_vescicular"/>
    <property type="match status" value="1"/>
</dbReference>
<name>A0A6G1SQG8_9ACAR</name>
<evidence type="ECO:0000256" key="1">
    <source>
        <dbReference type="SAM" id="MobiDB-lite"/>
    </source>
</evidence>
<organism evidence="2">
    <name type="scientific">Aceria tosichella</name>
    <name type="common">wheat curl mite</name>
    <dbReference type="NCBI Taxonomy" id="561515"/>
    <lineage>
        <taxon>Eukaryota</taxon>
        <taxon>Metazoa</taxon>
        <taxon>Ecdysozoa</taxon>
        <taxon>Arthropoda</taxon>
        <taxon>Chelicerata</taxon>
        <taxon>Arachnida</taxon>
        <taxon>Acari</taxon>
        <taxon>Acariformes</taxon>
        <taxon>Trombidiformes</taxon>
        <taxon>Prostigmata</taxon>
        <taxon>Eupodina</taxon>
        <taxon>Eriophyoidea</taxon>
        <taxon>Eriophyidae</taxon>
        <taxon>Eriophyinae</taxon>
        <taxon>Aceriini</taxon>
        <taxon>Aceria</taxon>
    </lineage>
</organism>
<dbReference type="InterPro" id="IPR011989">
    <property type="entry name" value="ARM-like"/>
</dbReference>
<reference evidence="2" key="1">
    <citation type="submission" date="2018-10" db="EMBL/GenBank/DDBJ databases">
        <title>Transcriptome assembly of Aceria tosichella (Wheat curl mite) Type 2.</title>
        <authorList>
            <person name="Scully E.D."/>
            <person name="Geib S.M."/>
            <person name="Palmer N.A."/>
            <person name="Gupta A.K."/>
            <person name="Sarath G."/>
            <person name="Tatineni S."/>
        </authorList>
    </citation>
    <scope>NUCLEOTIDE SEQUENCE</scope>
    <source>
        <strain evidence="2">LincolnNE</strain>
    </source>
</reference>
<dbReference type="PANTHER" id="PTHR10013">
    <property type="entry name" value="GENERAL VESICULAR TRANSPORT FACTOR P115"/>
    <property type="match status" value="1"/>
</dbReference>
<protein>
    <submittedName>
        <fullName evidence="2">General vesicular transport factor p115</fullName>
    </submittedName>
</protein>
<dbReference type="GO" id="GO:0061025">
    <property type="term" value="P:membrane fusion"/>
    <property type="evidence" value="ECO:0007669"/>
    <property type="project" value="TreeGrafter"/>
</dbReference>
<dbReference type="PANTHER" id="PTHR10013:SF0">
    <property type="entry name" value="GENERAL VESICULAR TRANSPORT FACTOR P115"/>
    <property type="match status" value="1"/>
</dbReference>
<feature type="compositionally biased region" description="Basic residues" evidence="1">
    <location>
        <begin position="105"/>
        <end position="114"/>
    </location>
</feature>
<dbReference type="GO" id="GO:0012507">
    <property type="term" value="C:ER to Golgi transport vesicle membrane"/>
    <property type="evidence" value="ECO:0007669"/>
    <property type="project" value="TreeGrafter"/>
</dbReference>
<dbReference type="GO" id="GO:0005795">
    <property type="term" value="C:Golgi stack"/>
    <property type="evidence" value="ECO:0007669"/>
    <property type="project" value="TreeGrafter"/>
</dbReference>
<proteinExistence type="predicted"/>
<dbReference type="AlphaFoldDB" id="A0A6G1SQG8"/>
<dbReference type="GO" id="GO:0006888">
    <property type="term" value="P:endoplasmic reticulum to Golgi vesicle-mediated transport"/>
    <property type="evidence" value="ECO:0007669"/>
    <property type="project" value="TreeGrafter"/>
</dbReference>
<dbReference type="GO" id="GO:0005783">
    <property type="term" value="C:endoplasmic reticulum"/>
    <property type="evidence" value="ECO:0007669"/>
    <property type="project" value="TreeGrafter"/>
</dbReference>
<evidence type="ECO:0000313" key="2">
    <source>
        <dbReference type="EMBL" id="MDE52427.1"/>
    </source>
</evidence>
<feature type="region of interest" description="Disordered" evidence="1">
    <location>
        <begin position="87"/>
        <end position="140"/>
    </location>
</feature>
<sequence length="429" mass="48635">MACDRTVAETIETLTDRLQTSTLLEDRRDACRGLRSLAKDYRVEVGAQAMEPLLQTIRNDRQDVEMVNHCLDSLNYIISGPLADSPAATWPESDPTTSNASNDNHHHHHNHPSSHHGTSGETHQNNSVSQQQSHKETSHDLGRELSEIFLKRSENIATIVDTTRDNDFKTRWVVVRMLCGLARHKLEMVQDAILSDPLNLSRLSQLVAEEHELIRNDALVLFVRLTQANQNIQNVLAYENFFDKIIYIIELEGYLDGTVAVVNDCLNILLNMTQYNEANQMLFREGGHIQKLMPFFNSIQTIQWTFEKTACIVQVLQIVDCMVSPSNSPENVRRCQEIMQRCGILDKLCELLTASSMPIGVLSETMNTASDIVKGHLGPNATTVMQTSSMMPIILLGMVKEMCQDQERRISELYNYMHVLHEFVSSRSK</sequence>
<dbReference type="InterPro" id="IPR016024">
    <property type="entry name" value="ARM-type_fold"/>
</dbReference>
<dbReference type="GO" id="GO:0048211">
    <property type="term" value="P:Golgi vesicle docking"/>
    <property type="evidence" value="ECO:0007669"/>
    <property type="project" value="TreeGrafter"/>
</dbReference>
<dbReference type="GO" id="GO:0006886">
    <property type="term" value="P:intracellular protein transport"/>
    <property type="evidence" value="ECO:0007669"/>
    <property type="project" value="TreeGrafter"/>
</dbReference>
<dbReference type="GO" id="GO:0045056">
    <property type="term" value="P:transcytosis"/>
    <property type="evidence" value="ECO:0007669"/>
    <property type="project" value="TreeGrafter"/>
</dbReference>
<accession>A0A6G1SQG8</accession>
<dbReference type="EMBL" id="GGYP01007656">
    <property type="protein sequence ID" value="MDE52427.1"/>
    <property type="molecule type" value="Transcribed_RNA"/>
</dbReference>
<gene>
    <name evidence="2" type="primary">Uso1</name>
    <name evidence="2" type="ORF">g.19100</name>
</gene>
<dbReference type="InterPro" id="IPR024095">
    <property type="entry name" value="Vesicle_P115"/>
</dbReference>
<dbReference type="InterPro" id="IPR041209">
    <property type="entry name" value="P115_Arm_rpt"/>
</dbReference>
<dbReference type="SUPFAM" id="SSF48371">
    <property type="entry name" value="ARM repeat"/>
    <property type="match status" value="1"/>
</dbReference>